<dbReference type="EMBL" id="UGKQ01000007">
    <property type="protein sequence ID" value="STS83510.1"/>
    <property type="molecule type" value="Genomic_DNA"/>
</dbReference>
<proteinExistence type="predicted"/>
<dbReference type="Proteomes" id="UP000254938">
    <property type="component" value="Unassembled WGS sequence"/>
</dbReference>
<gene>
    <name evidence="2" type="ORF">NCTC9140_05277</name>
</gene>
<accession>A0A377TZV5</accession>
<reference evidence="2 3" key="1">
    <citation type="submission" date="2018-06" db="EMBL/GenBank/DDBJ databases">
        <authorList>
            <consortium name="Pathogen Informatics"/>
            <person name="Doyle S."/>
        </authorList>
    </citation>
    <scope>NUCLEOTIDE SEQUENCE [LARGE SCALE GENOMIC DNA]</scope>
    <source>
        <strain evidence="2 3">NCTC9140</strain>
    </source>
</reference>
<evidence type="ECO:0000313" key="3">
    <source>
        <dbReference type="Proteomes" id="UP000254938"/>
    </source>
</evidence>
<dbReference type="Pfam" id="PF06094">
    <property type="entry name" value="GGACT"/>
    <property type="match status" value="1"/>
</dbReference>
<name>A0A377TZV5_KLEPN</name>
<sequence length="146" mass="16095">MPGGVPPPHPAIARRCITRILVSRSAVGGYQGERERENEPLFVYGTLCPGRSNAHILEAIGGEWRPGYVTGTFYARGWGAAADFPGIVLDAHGPRVNGYLFLSDRLAAHWPMLDDFEEGYDRVPVEVTTDDGQQISAWIYQLQPRG</sequence>
<dbReference type="AlphaFoldDB" id="A0A377TZV5"/>
<dbReference type="InterPro" id="IPR013024">
    <property type="entry name" value="GGCT-like"/>
</dbReference>
<organism evidence="2 3">
    <name type="scientific">Klebsiella pneumoniae</name>
    <dbReference type="NCBI Taxonomy" id="573"/>
    <lineage>
        <taxon>Bacteria</taxon>
        <taxon>Pseudomonadati</taxon>
        <taxon>Pseudomonadota</taxon>
        <taxon>Gammaproteobacteria</taxon>
        <taxon>Enterobacterales</taxon>
        <taxon>Enterobacteriaceae</taxon>
        <taxon>Klebsiella/Raoultella group</taxon>
        <taxon>Klebsiella</taxon>
        <taxon>Klebsiella pneumoniae complex</taxon>
    </lineage>
</organism>
<dbReference type="Gene3D" id="3.10.490.10">
    <property type="entry name" value="Gamma-glutamyl cyclotransferase-like"/>
    <property type="match status" value="1"/>
</dbReference>
<dbReference type="SUPFAM" id="SSF110857">
    <property type="entry name" value="Gamma-glutamyl cyclotransferase-like"/>
    <property type="match status" value="1"/>
</dbReference>
<dbReference type="InterPro" id="IPR009288">
    <property type="entry name" value="AIG2-like_dom"/>
</dbReference>
<dbReference type="CDD" id="cd06661">
    <property type="entry name" value="GGCT_like"/>
    <property type="match status" value="1"/>
</dbReference>
<evidence type="ECO:0000313" key="2">
    <source>
        <dbReference type="EMBL" id="STS83510.1"/>
    </source>
</evidence>
<feature type="domain" description="Gamma-glutamylcyclotransferase AIG2-like" evidence="1">
    <location>
        <begin position="41"/>
        <end position="143"/>
    </location>
</feature>
<evidence type="ECO:0000259" key="1">
    <source>
        <dbReference type="Pfam" id="PF06094"/>
    </source>
</evidence>
<protein>
    <submittedName>
        <fullName evidence="2">AIG2 family protein</fullName>
    </submittedName>
</protein>
<dbReference type="InterPro" id="IPR036568">
    <property type="entry name" value="GGCT-like_sf"/>
</dbReference>